<protein>
    <recommendedName>
        <fullName evidence="9">Glycosyltransferase RgtA/B/C/D-like domain-containing protein</fullName>
    </recommendedName>
</protein>
<evidence type="ECO:0000313" key="11">
    <source>
        <dbReference type="Proteomes" id="UP000231056"/>
    </source>
</evidence>
<feature type="transmembrane region" description="Helical" evidence="8">
    <location>
        <begin position="373"/>
        <end position="391"/>
    </location>
</feature>
<keyword evidence="4" id="KW-0808">Transferase</keyword>
<evidence type="ECO:0000256" key="3">
    <source>
        <dbReference type="ARBA" id="ARBA00022676"/>
    </source>
</evidence>
<feature type="transmembrane region" description="Helical" evidence="8">
    <location>
        <begin position="145"/>
        <end position="162"/>
    </location>
</feature>
<feature type="transmembrane region" description="Helical" evidence="8">
    <location>
        <begin position="294"/>
        <end position="312"/>
    </location>
</feature>
<feature type="transmembrane region" description="Helical" evidence="8">
    <location>
        <begin position="122"/>
        <end position="139"/>
    </location>
</feature>
<dbReference type="InterPro" id="IPR050297">
    <property type="entry name" value="LipidA_mod_glycosyltrf_83"/>
</dbReference>
<sequence>MTKANKITYIFIPLLLLLIGGLVIFTFFPNIPEKMDKDEVEFAKLALSLNHQSYIPYSSLATGHATLYFYVINFSMKIFGVTTFALRLPSALFGLLNVILIYFLFLWIEAKDKINSIPVRQVIVAGLVALIFAVFRWHFNFARFGYEGTFLISLELLSLIFAMRFKGSHNLLFIFISALFAGLAFNSYTPGRVFALIPILIITIEWIKKSLNLNMFMKAYLLFIIIFFVVITPLMTHFSQHNDIRINQLSYLSNPEFDIGDKISSFNVNVIKTVRMFQIEGDKNGRHNYPGKPMLNPILSLLFFSGIIISIVNFKKSNTILFTSIFLISIIPALFTYTDENPNSLRTITSIIPIMYFFYLTFEYIYQKIKVKLQYLTIIIIIFVMLISSIIELRTYFVFQKSIFHDAFQKQDILIDYIKVIK</sequence>
<comment type="subcellular location">
    <subcellularLocation>
        <location evidence="1">Cell membrane</location>
        <topology evidence="1">Multi-pass membrane protein</topology>
    </subcellularLocation>
</comment>
<keyword evidence="5 8" id="KW-0812">Transmembrane</keyword>
<proteinExistence type="predicted"/>
<feature type="transmembrane region" description="Helical" evidence="8">
    <location>
        <begin position="92"/>
        <end position="110"/>
    </location>
</feature>
<feature type="transmembrane region" description="Helical" evidence="8">
    <location>
        <begin position="6"/>
        <end position="28"/>
    </location>
</feature>
<keyword evidence="2" id="KW-1003">Cell membrane</keyword>
<keyword evidence="3" id="KW-0328">Glycosyltransferase</keyword>
<evidence type="ECO:0000256" key="2">
    <source>
        <dbReference type="ARBA" id="ARBA00022475"/>
    </source>
</evidence>
<evidence type="ECO:0000259" key="9">
    <source>
        <dbReference type="Pfam" id="PF13231"/>
    </source>
</evidence>
<dbReference type="AlphaFoldDB" id="A0A2M6ITR1"/>
<dbReference type="PANTHER" id="PTHR33908:SF11">
    <property type="entry name" value="MEMBRANE PROTEIN"/>
    <property type="match status" value="1"/>
</dbReference>
<dbReference type="EMBL" id="PCVM01000076">
    <property type="protein sequence ID" value="PIQ73293.1"/>
    <property type="molecule type" value="Genomic_DNA"/>
</dbReference>
<dbReference type="Proteomes" id="UP000231056">
    <property type="component" value="Unassembled WGS sequence"/>
</dbReference>
<evidence type="ECO:0000256" key="1">
    <source>
        <dbReference type="ARBA" id="ARBA00004651"/>
    </source>
</evidence>
<evidence type="ECO:0000313" key="10">
    <source>
        <dbReference type="EMBL" id="PIQ73293.1"/>
    </source>
</evidence>
<evidence type="ECO:0000256" key="5">
    <source>
        <dbReference type="ARBA" id="ARBA00022692"/>
    </source>
</evidence>
<dbReference type="Pfam" id="PF13231">
    <property type="entry name" value="PMT_2"/>
    <property type="match status" value="1"/>
</dbReference>
<feature type="transmembrane region" description="Helical" evidence="8">
    <location>
        <begin position="319"/>
        <end position="338"/>
    </location>
</feature>
<reference evidence="10 11" key="1">
    <citation type="submission" date="2017-09" db="EMBL/GenBank/DDBJ databases">
        <title>Depth-based differentiation of microbial function through sediment-hosted aquifers and enrichment of novel symbionts in the deep terrestrial subsurface.</title>
        <authorList>
            <person name="Probst A.J."/>
            <person name="Ladd B."/>
            <person name="Jarett J.K."/>
            <person name="Geller-Mcgrath D.E."/>
            <person name="Sieber C.M."/>
            <person name="Emerson J.B."/>
            <person name="Anantharaman K."/>
            <person name="Thomas B.C."/>
            <person name="Malmstrom R."/>
            <person name="Stieglmeier M."/>
            <person name="Klingl A."/>
            <person name="Woyke T."/>
            <person name="Ryan C.M."/>
            <person name="Banfield J.F."/>
        </authorList>
    </citation>
    <scope>NUCLEOTIDE SEQUENCE [LARGE SCALE GENOMIC DNA]</scope>
    <source>
        <strain evidence="10">CG11_big_fil_rev_8_21_14_0_20_36_8</strain>
    </source>
</reference>
<evidence type="ECO:0000256" key="4">
    <source>
        <dbReference type="ARBA" id="ARBA00022679"/>
    </source>
</evidence>
<evidence type="ECO:0000256" key="7">
    <source>
        <dbReference type="ARBA" id="ARBA00023136"/>
    </source>
</evidence>
<dbReference type="InterPro" id="IPR038731">
    <property type="entry name" value="RgtA/B/C-like"/>
</dbReference>
<comment type="caution">
    <text evidence="10">The sequence shown here is derived from an EMBL/GenBank/DDBJ whole genome shotgun (WGS) entry which is preliminary data.</text>
</comment>
<feature type="transmembrane region" description="Helical" evidence="8">
    <location>
        <begin position="219"/>
        <end position="238"/>
    </location>
</feature>
<dbReference type="GO" id="GO:0005886">
    <property type="term" value="C:plasma membrane"/>
    <property type="evidence" value="ECO:0007669"/>
    <property type="project" value="UniProtKB-SubCell"/>
</dbReference>
<organism evidence="10 11">
    <name type="scientific">Candidatus Roizmanbacteria bacterium CG11_big_fil_rev_8_21_14_0_20_36_8</name>
    <dbReference type="NCBI Taxonomy" id="1974856"/>
    <lineage>
        <taxon>Bacteria</taxon>
        <taxon>Candidatus Roizmaniibacteriota</taxon>
    </lineage>
</organism>
<keyword evidence="6 8" id="KW-1133">Transmembrane helix</keyword>
<gene>
    <name evidence="10" type="ORF">COV58_03305</name>
</gene>
<dbReference type="GO" id="GO:0009103">
    <property type="term" value="P:lipopolysaccharide biosynthetic process"/>
    <property type="evidence" value="ECO:0007669"/>
    <property type="project" value="UniProtKB-ARBA"/>
</dbReference>
<accession>A0A2M6ITR1</accession>
<dbReference type="GO" id="GO:0016763">
    <property type="term" value="F:pentosyltransferase activity"/>
    <property type="evidence" value="ECO:0007669"/>
    <property type="project" value="TreeGrafter"/>
</dbReference>
<evidence type="ECO:0000256" key="8">
    <source>
        <dbReference type="SAM" id="Phobius"/>
    </source>
</evidence>
<feature type="domain" description="Glycosyltransferase RgtA/B/C/D-like" evidence="9">
    <location>
        <begin position="64"/>
        <end position="230"/>
    </location>
</feature>
<evidence type="ECO:0000256" key="6">
    <source>
        <dbReference type="ARBA" id="ARBA00022989"/>
    </source>
</evidence>
<dbReference type="PANTHER" id="PTHR33908">
    <property type="entry name" value="MANNOSYLTRANSFERASE YKCB-RELATED"/>
    <property type="match status" value="1"/>
</dbReference>
<keyword evidence="7 8" id="KW-0472">Membrane</keyword>
<feature type="transmembrane region" description="Helical" evidence="8">
    <location>
        <begin position="169"/>
        <end position="185"/>
    </location>
</feature>
<name>A0A2M6ITR1_9BACT</name>
<feature type="transmembrane region" description="Helical" evidence="8">
    <location>
        <begin position="344"/>
        <end position="366"/>
    </location>
</feature>